<protein>
    <submittedName>
        <fullName evidence="2">Uncharacterized protein</fullName>
    </submittedName>
</protein>
<dbReference type="VEuPathDB" id="FungiDB:CPSG_00152"/>
<name>E9CU64_COCPS</name>
<evidence type="ECO:0000256" key="1">
    <source>
        <dbReference type="SAM" id="MobiDB-lite"/>
    </source>
</evidence>
<organism evidence="3">
    <name type="scientific">Coccidioides posadasii (strain RMSCC 757 / Silveira)</name>
    <name type="common">Valley fever fungus</name>
    <dbReference type="NCBI Taxonomy" id="443226"/>
    <lineage>
        <taxon>Eukaryota</taxon>
        <taxon>Fungi</taxon>
        <taxon>Dikarya</taxon>
        <taxon>Ascomycota</taxon>
        <taxon>Pezizomycotina</taxon>
        <taxon>Eurotiomycetes</taxon>
        <taxon>Eurotiomycetidae</taxon>
        <taxon>Onygenales</taxon>
        <taxon>Onygenaceae</taxon>
        <taxon>Coccidioides</taxon>
    </lineage>
</organism>
<accession>E9CU64</accession>
<feature type="region of interest" description="Disordered" evidence="1">
    <location>
        <begin position="1"/>
        <end position="52"/>
    </location>
</feature>
<proteinExistence type="predicted"/>
<evidence type="ECO:0000313" key="3">
    <source>
        <dbReference type="Proteomes" id="UP000002497"/>
    </source>
</evidence>
<dbReference type="Proteomes" id="UP000002497">
    <property type="component" value="Unassembled WGS sequence"/>
</dbReference>
<reference evidence="3" key="2">
    <citation type="submission" date="2010-03" db="EMBL/GenBank/DDBJ databases">
        <title>The genome sequence of Coccidioides posadasii strain Silveira.</title>
        <authorList>
            <consortium name="The Broad Institute Genome Sequencing Center for Infectious Disease"/>
            <person name="Neafsey D."/>
            <person name="Orbach M."/>
            <person name="Henn M.R."/>
            <person name="Cole G.T."/>
            <person name="Galgiani J."/>
            <person name="Gardner M.J."/>
            <person name="Kirkland T.N."/>
            <person name="Taylor J.W."/>
            <person name="Young S.K."/>
            <person name="Zeng Q."/>
            <person name="Koehrsen M."/>
            <person name="Alvarado L."/>
            <person name="Berlin A."/>
            <person name="Borenstein D."/>
            <person name="Chapman S.B."/>
            <person name="Chen Z."/>
            <person name="Engels R."/>
            <person name="Freedman E."/>
            <person name="Gellesch M."/>
            <person name="Goldberg J."/>
            <person name="Griggs A."/>
            <person name="Gujja S."/>
            <person name="Heilman E."/>
            <person name="Heiman D."/>
            <person name="Howarth C."/>
            <person name="Jen D."/>
            <person name="Larson L."/>
            <person name="Mehta T."/>
            <person name="Neiman D."/>
            <person name="Park D."/>
            <person name="Pearson M."/>
            <person name="Richards J."/>
            <person name="Roberts A."/>
            <person name="Saif S."/>
            <person name="Shea T."/>
            <person name="Shenoy N."/>
            <person name="Sisk P."/>
            <person name="Stolte C."/>
            <person name="Sykes S."/>
            <person name="Walk T."/>
            <person name="White J."/>
            <person name="Yandava C."/>
            <person name="Haas B."/>
            <person name="Nusbaum C."/>
            <person name="Birren B."/>
        </authorList>
    </citation>
    <scope>NUCLEOTIDE SEQUENCE [LARGE SCALE GENOMIC DNA]</scope>
    <source>
        <strain evidence="3">RMSCC 757 / Silveira</strain>
    </source>
</reference>
<keyword evidence="3" id="KW-1185">Reference proteome</keyword>
<dbReference type="HOGENOM" id="CLU_3087083_0_0_1"/>
<dbReference type="EMBL" id="GL636486">
    <property type="protein sequence ID" value="EFW22253.1"/>
    <property type="molecule type" value="Genomic_DNA"/>
</dbReference>
<sequence>MSWSRMNHHSAARHHRTQGNLNGTKPHGTLRQGSKVGRPSTLPPLRFETQPY</sequence>
<dbReference type="AlphaFoldDB" id="E9CU64"/>
<reference evidence="3" key="1">
    <citation type="journal article" date="2010" name="Genome Res.">
        <title>Population genomic sequencing of Coccidioides fungi reveals recent hybridization and transposon control.</title>
        <authorList>
            <person name="Neafsey D.E."/>
            <person name="Barker B.M."/>
            <person name="Sharpton T.J."/>
            <person name="Stajich J.E."/>
            <person name="Park D.J."/>
            <person name="Whiston E."/>
            <person name="Hung C.-Y."/>
            <person name="McMahan C."/>
            <person name="White J."/>
            <person name="Sykes S."/>
            <person name="Heiman D."/>
            <person name="Young S."/>
            <person name="Zeng Q."/>
            <person name="Abouelleil A."/>
            <person name="Aftuck L."/>
            <person name="Bessette D."/>
            <person name="Brown A."/>
            <person name="FitzGerald M."/>
            <person name="Lui A."/>
            <person name="Macdonald J.P."/>
            <person name="Priest M."/>
            <person name="Orbach M.J."/>
            <person name="Galgiani J.N."/>
            <person name="Kirkland T.N."/>
            <person name="Cole G.T."/>
            <person name="Birren B.W."/>
            <person name="Henn M.R."/>
            <person name="Taylor J.W."/>
            <person name="Rounsley S.D."/>
        </authorList>
    </citation>
    <scope>NUCLEOTIDE SEQUENCE [LARGE SCALE GENOMIC DNA]</scope>
    <source>
        <strain evidence="3">RMSCC 757 / Silveira</strain>
    </source>
</reference>
<feature type="compositionally biased region" description="Basic residues" evidence="1">
    <location>
        <begin position="1"/>
        <end position="17"/>
    </location>
</feature>
<evidence type="ECO:0000313" key="2">
    <source>
        <dbReference type="EMBL" id="EFW22253.1"/>
    </source>
</evidence>
<gene>
    <name evidence="2" type="ORF">CPSG_00152</name>
</gene>